<keyword evidence="1" id="KW-0833">Ubl conjugation pathway</keyword>
<evidence type="ECO:0000256" key="2">
    <source>
        <dbReference type="SAM" id="MobiDB-lite"/>
    </source>
</evidence>
<feature type="region of interest" description="Disordered" evidence="2">
    <location>
        <begin position="745"/>
        <end position="782"/>
    </location>
</feature>
<comment type="caution">
    <text evidence="4">The sequence shown here is derived from an EMBL/GenBank/DDBJ whole genome shotgun (WGS) entry which is preliminary data.</text>
</comment>
<reference evidence="4 5" key="1">
    <citation type="journal article" date="2024" name="IMA Fungus">
        <title>IMA Genome - F19 : A genome assembly and annotation guide to empower mycologists, including annotated draft genome sequences of Ceratocystis pirilliformis, Diaporthe australafricana, Fusarium ophioides, Paecilomyces lecythidis, and Sporothrix stenoceras.</title>
        <authorList>
            <person name="Aylward J."/>
            <person name="Wilson A.M."/>
            <person name="Visagie C.M."/>
            <person name="Spraker J."/>
            <person name="Barnes I."/>
            <person name="Buitendag C."/>
            <person name="Ceriani C."/>
            <person name="Del Mar Angel L."/>
            <person name="du Plessis D."/>
            <person name="Fuchs T."/>
            <person name="Gasser K."/>
            <person name="Kramer D."/>
            <person name="Li W."/>
            <person name="Munsamy K."/>
            <person name="Piso A."/>
            <person name="Price J.L."/>
            <person name="Sonnekus B."/>
            <person name="Thomas C."/>
            <person name="van der Nest A."/>
            <person name="van Dijk A."/>
            <person name="van Heerden A."/>
            <person name="van Vuuren N."/>
            <person name="Yilmaz N."/>
            <person name="Duong T.A."/>
            <person name="van der Merwe N.A."/>
            <person name="Wingfield M.J."/>
            <person name="Wingfield B.D."/>
        </authorList>
    </citation>
    <scope>NUCLEOTIDE SEQUENCE [LARGE SCALE GENOMIC DNA]</scope>
    <source>
        <strain evidence="4 5">CMW 5346</strain>
    </source>
</reference>
<name>A0ABR3ZAA0_9PEZI</name>
<dbReference type="InterPro" id="IPR000608">
    <property type="entry name" value="UBC"/>
</dbReference>
<dbReference type="Pfam" id="PF00179">
    <property type="entry name" value="UQ_con"/>
    <property type="match status" value="1"/>
</dbReference>
<evidence type="ECO:0000313" key="4">
    <source>
        <dbReference type="EMBL" id="KAL1897576.1"/>
    </source>
</evidence>
<feature type="domain" description="UBC core" evidence="3">
    <location>
        <begin position="20"/>
        <end position="172"/>
    </location>
</feature>
<sequence length="853" mass="94806">MANNNNNNNNKGVSAAAAPLFRGRLMRDINELCKPPSYPNIKLHPPVDELDGNMSDACLLLTTKVYGSMPLHLSVDFPANYPVAPPRISMDTPGVSHPNVFGTYICASILNTSEGYTSAYTLKGIAIQLLSFFSSDTIEQTGGYVVKLDRYQQDSAEELRAQQRLREVDGTINSRHHFKCRRCCYNTRDLASMLRAAGVEPQPVVESVPKPESEGKDVVMGEAAAVETPKSPAPEPQGPSFPHNLTGRSLEILTDDVLLLILEKLDTTAINKFVAASNRVRQLVEYHDILRQRELQCFCLKSSYIKSDLGVGVSTLLRGTYKRGLESEFDLLSRDAFATLKVRRSVQSIEFDHWLPLPLSRRHWLRVRNDVVVALEAIGEDVLPPSKKPYYKSEQAGAGQPRYVRGEKKGRGPTPKQLLELRQPSKVAPKPESLTRATEVLLSFMTQIVVRLNEDVDKLKDQQSNVDPWSYGETWADHPSKPAKSTLRFASEKAIESYFHLFHLLVCLAAEHPQVAADANRRLRSFYVDNQHSKTDCPNLGMLLVALLIADDSAIGVNKQTGGGPGTREDLLKSIITEAITRNVVWLLDSKGAGRAELVHLEPNDTVSVYRLHHSFVGSQTSYRLLMFMELFRRTARPAGQTLEEVRDGLYQRHGAPPAGAASHLAAEVRRLQTIDKWPDFLQAMGVSVPSQSSFCNVLRKAVRDSMARGYSVWGLTASEAQSLREFHEDAFVQGPNWKPPTMMAKERAAARQNGGRGGRGGRGRGGRGGHGAGERTRPGTIDDALRDMAEERYRHLARNPADGPRWTSISASERDSAVYVKWRLQTKEVSFFPGGAGREARDAQRRARANQW</sequence>
<gene>
    <name evidence="4" type="ORF">Sste5346_003881</name>
</gene>
<protein>
    <recommendedName>
        <fullName evidence="3">UBC core domain-containing protein</fullName>
    </recommendedName>
</protein>
<feature type="region of interest" description="Disordered" evidence="2">
    <location>
        <begin position="389"/>
        <end position="432"/>
    </location>
</feature>
<evidence type="ECO:0000256" key="1">
    <source>
        <dbReference type="ARBA" id="ARBA00022786"/>
    </source>
</evidence>
<proteinExistence type="predicted"/>
<dbReference type="PROSITE" id="PS50127">
    <property type="entry name" value="UBC_2"/>
    <property type="match status" value="1"/>
</dbReference>
<organism evidence="4 5">
    <name type="scientific">Sporothrix stenoceras</name>
    <dbReference type="NCBI Taxonomy" id="5173"/>
    <lineage>
        <taxon>Eukaryota</taxon>
        <taxon>Fungi</taxon>
        <taxon>Dikarya</taxon>
        <taxon>Ascomycota</taxon>
        <taxon>Pezizomycotina</taxon>
        <taxon>Sordariomycetes</taxon>
        <taxon>Sordariomycetidae</taxon>
        <taxon>Ophiostomatales</taxon>
        <taxon>Ophiostomataceae</taxon>
        <taxon>Sporothrix</taxon>
    </lineage>
</organism>
<dbReference type="PANTHER" id="PTHR24067">
    <property type="entry name" value="UBIQUITIN-CONJUGATING ENZYME E2"/>
    <property type="match status" value="1"/>
</dbReference>
<dbReference type="InterPro" id="IPR016135">
    <property type="entry name" value="UBQ-conjugating_enzyme/RWD"/>
</dbReference>
<dbReference type="EMBL" id="JAWCUI010000018">
    <property type="protein sequence ID" value="KAL1897576.1"/>
    <property type="molecule type" value="Genomic_DNA"/>
</dbReference>
<dbReference type="Proteomes" id="UP001583186">
    <property type="component" value="Unassembled WGS sequence"/>
</dbReference>
<evidence type="ECO:0000259" key="3">
    <source>
        <dbReference type="PROSITE" id="PS50127"/>
    </source>
</evidence>
<dbReference type="InterPro" id="IPR050113">
    <property type="entry name" value="Ub_conjugating_enzyme"/>
</dbReference>
<dbReference type="SUPFAM" id="SSF54495">
    <property type="entry name" value="UBC-like"/>
    <property type="match status" value="1"/>
</dbReference>
<keyword evidence="5" id="KW-1185">Reference proteome</keyword>
<dbReference type="Gene3D" id="3.10.110.10">
    <property type="entry name" value="Ubiquitin Conjugating Enzyme"/>
    <property type="match status" value="1"/>
</dbReference>
<accession>A0ABR3ZAA0</accession>
<evidence type="ECO:0000313" key="5">
    <source>
        <dbReference type="Proteomes" id="UP001583186"/>
    </source>
</evidence>